<dbReference type="SUPFAM" id="SSF56059">
    <property type="entry name" value="Glutathione synthetase ATP-binding domain-like"/>
    <property type="match status" value="1"/>
</dbReference>
<dbReference type="GO" id="GO:0046872">
    <property type="term" value="F:metal ion binding"/>
    <property type="evidence" value="ECO:0007669"/>
    <property type="project" value="InterPro"/>
</dbReference>
<dbReference type="InterPro" id="IPR011761">
    <property type="entry name" value="ATP-grasp"/>
</dbReference>
<dbReference type="GO" id="GO:0005524">
    <property type="term" value="F:ATP binding"/>
    <property type="evidence" value="ECO:0007669"/>
    <property type="project" value="UniProtKB-UniRule"/>
</dbReference>
<keyword evidence="2" id="KW-1133">Transmembrane helix</keyword>
<name>A0A1W2HBQ1_9BACT</name>
<accession>A0A1W2HBQ1</accession>
<keyword evidence="2" id="KW-0472">Membrane</keyword>
<dbReference type="EMBL" id="LT838813">
    <property type="protein sequence ID" value="SMD46287.1"/>
    <property type="molecule type" value="Genomic_DNA"/>
</dbReference>
<organism evidence="4 5">
    <name type="scientific">Aquiflexum balticum DSM 16537</name>
    <dbReference type="NCBI Taxonomy" id="758820"/>
    <lineage>
        <taxon>Bacteria</taxon>
        <taxon>Pseudomonadati</taxon>
        <taxon>Bacteroidota</taxon>
        <taxon>Cytophagia</taxon>
        <taxon>Cytophagales</taxon>
        <taxon>Cyclobacteriaceae</taxon>
        <taxon>Aquiflexum</taxon>
    </lineage>
</organism>
<keyword evidence="4" id="KW-0436">Ligase</keyword>
<gene>
    <name evidence="4" type="ORF">SAMN00777080_4969</name>
</gene>
<dbReference type="Gene3D" id="3.40.50.20">
    <property type="match status" value="1"/>
</dbReference>
<sequence>MSGQLVKLIRKDSRDFDILRKIILSVFALTFKQSGLPVIKNAKMKESDQTHSVLIPDGERSIIISILNCASHFKNIRLYVMSTMNDLPFRYSRYIYRFIYFPETKSDSEWIANINKVTMEHAIDVIMPLWETAIKVILKNKDLLRNPEKLVPLPSYQNFMIASSKDLLADHLDRFGIPGPKTTPLTLNLLEDKNRFELNFPVLAKPLKSGSGRGIVKFKDFETLASYFELHGLNEAYILQEFLKGADYGCNLLCHEGEILAYTIQKGNLWDPEKPYSAQIGLDFIYNDKLYQTVKKLMKSLNWSGIADLDLLHDEENDVFNIVEINPRFWATLTAALMAGINYPYLLILMTIKKNIEPQTYKQIPYVSLKGLKQLFVKNKAYIFKTSFIWQSTPLKYRLGDPVPIAYRFIRNTKNTISKKVKCFF</sequence>
<dbReference type="Pfam" id="PF02655">
    <property type="entry name" value="ATP-grasp_3"/>
    <property type="match status" value="1"/>
</dbReference>
<keyword evidence="5" id="KW-1185">Reference proteome</keyword>
<feature type="transmembrane region" description="Helical" evidence="2">
    <location>
        <begin position="329"/>
        <end position="352"/>
    </location>
</feature>
<protein>
    <submittedName>
        <fullName evidence="4">Predicted ATP-dependent carboligase, ATP-grasp superfamily</fullName>
    </submittedName>
</protein>
<evidence type="ECO:0000256" key="1">
    <source>
        <dbReference type="PROSITE-ProRule" id="PRU00409"/>
    </source>
</evidence>
<evidence type="ECO:0000313" key="5">
    <source>
        <dbReference type="Proteomes" id="UP000192333"/>
    </source>
</evidence>
<dbReference type="InterPro" id="IPR003806">
    <property type="entry name" value="ATP-grasp_PylC-type"/>
</dbReference>
<evidence type="ECO:0000256" key="2">
    <source>
        <dbReference type="SAM" id="Phobius"/>
    </source>
</evidence>
<keyword evidence="1" id="KW-0547">Nucleotide-binding</keyword>
<keyword evidence="1" id="KW-0067">ATP-binding</keyword>
<proteinExistence type="predicted"/>
<dbReference type="RefSeq" id="WP_231955411.1">
    <property type="nucleotide sequence ID" value="NZ_LT838813.1"/>
</dbReference>
<reference evidence="5" key="1">
    <citation type="submission" date="2017-04" db="EMBL/GenBank/DDBJ databases">
        <authorList>
            <person name="Varghese N."/>
            <person name="Submissions S."/>
        </authorList>
    </citation>
    <scope>NUCLEOTIDE SEQUENCE [LARGE SCALE GENOMIC DNA]</scope>
    <source>
        <strain evidence="5">DSM 16537</strain>
    </source>
</reference>
<evidence type="ECO:0000313" key="4">
    <source>
        <dbReference type="EMBL" id="SMD46287.1"/>
    </source>
</evidence>
<evidence type="ECO:0000259" key="3">
    <source>
        <dbReference type="PROSITE" id="PS50975"/>
    </source>
</evidence>
<feature type="domain" description="ATP-grasp" evidence="3">
    <location>
        <begin position="169"/>
        <end position="352"/>
    </location>
</feature>
<dbReference type="GO" id="GO:0016874">
    <property type="term" value="F:ligase activity"/>
    <property type="evidence" value="ECO:0007669"/>
    <property type="project" value="UniProtKB-KW"/>
</dbReference>
<dbReference type="Gene3D" id="3.30.470.20">
    <property type="entry name" value="ATP-grasp fold, B domain"/>
    <property type="match status" value="1"/>
</dbReference>
<dbReference type="Proteomes" id="UP000192333">
    <property type="component" value="Chromosome I"/>
</dbReference>
<dbReference type="AlphaFoldDB" id="A0A1W2HBQ1"/>
<dbReference type="PROSITE" id="PS50975">
    <property type="entry name" value="ATP_GRASP"/>
    <property type="match status" value="1"/>
</dbReference>
<keyword evidence="2" id="KW-0812">Transmembrane</keyword>